<protein>
    <submittedName>
        <fullName evidence="4">FecR family protein</fullName>
    </submittedName>
</protein>
<sequence>MQQDELRDLLRRYANGNCTPQEKRFLEDLILRHPIAGDWDWNSEEERVLMGIRIKQAVDGRRSTQKHARMKIRWYSWIAAASLVILGAGVIWRLVYPDTDDSRQPLVINESVLGSTSDIVLTLADGRTVKLDEQSPETIASIEGTTIRRNADGLVYEVDDRYMQPGSVGENNIRTPNGKRINLKLPDGTAVWMNTASSLTYPVAFVGKERHVELTGEAYFEVAKDNSKPFKVMANGTEILVTGTHFNISAYPTDGTVTTTLFEGGLNVRKGRREVVLTPGYQAITSVQSEKIEQLQGKLEQVMAWKNGYFVFDDMDVVSVMRSVARWYDIRITVEGKMPAKRFGGTFPISADLDELLTDLELVGKMKLERNGKEVHIMW</sequence>
<dbReference type="InterPro" id="IPR032508">
    <property type="entry name" value="FecR_C"/>
</dbReference>
<dbReference type="STRING" id="623280.SAMN05660226_00695"/>
<keyword evidence="5" id="KW-1185">Reference proteome</keyword>
<proteinExistence type="predicted"/>
<feature type="domain" description="Protein FecR C-terminal" evidence="3">
    <location>
        <begin position="309"/>
        <end position="377"/>
    </location>
</feature>
<evidence type="ECO:0000259" key="2">
    <source>
        <dbReference type="Pfam" id="PF04773"/>
    </source>
</evidence>
<keyword evidence="1" id="KW-0472">Membrane</keyword>
<accession>A0A1T5AG74</accession>
<dbReference type="RefSeq" id="WP_079715445.1">
    <property type="nucleotide sequence ID" value="NZ_FUYS01000002.1"/>
</dbReference>
<dbReference type="InterPro" id="IPR006860">
    <property type="entry name" value="FecR"/>
</dbReference>
<dbReference type="Pfam" id="PF04773">
    <property type="entry name" value="FecR"/>
    <property type="match status" value="1"/>
</dbReference>
<dbReference type="GO" id="GO:0016989">
    <property type="term" value="F:sigma factor antagonist activity"/>
    <property type="evidence" value="ECO:0007669"/>
    <property type="project" value="TreeGrafter"/>
</dbReference>
<keyword evidence="1" id="KW-0812">Transmembrane</keyword>
<organism evidence="4 5">
    <name type="scientific">Parapedobacter luteus</name>
    <dbReference type="NCBI Taxonomy" id="623280"/>
    <lineage>
        <taxon>Bacteria</taxon>
        <taxon>Pseudomonadati</taxon>
        <taxon>Bacteroidota</taxon>
        <taxon>Sphingobacteriia</taxon>
        <taxon>Sphingobacteriales</taxon>
        <taxon>Sphingobacteriaceae</taxon>
        <taxon>Parapedobacter</taxon>
    </lineage>
</organism>
<dbReference type="PANTHER" id="PTHR30273">
    <property type="entry name" value="PERIPLASMIC SIGNAL SENSOR AND SIGMA FACTOR ACTIVATOR FECR-RELATED"/>
    <property type="match status" value="1"/>
</dbReference>
<dbReference type="Pfam" id="PF16344">
    <property type="entry name" value="FecR_C"/>
    <property type="match status" value="1"/>
</dbReference>
<dbReference type="Gene3D" id="3.55.50.30">
    <property type="match status" value="1"/>
</dbReference>
<feature type="domain" description="FecR protein" evidence="2">
    <location>
        <begin position="172"/>
        <end position="265"/>
    </location>
</feature>
<gene>
    <name evidence="4" type="ORF">SAMN05660226_00695</name>
</gene>
<dbReference type="PIRSF" id="PIRSF018266">
    <property type="entry name" value="FecR"/>
    <property type="match status" value="1"/>
</dbReference>
<dbReference type="Proteomes" id="UP000190541">
    <property type="component" value="Unassembled WGS sequence"/>
</dbReference>
<evidence type="ECO:0000256" key="1">
    <source>
        <dbReference type="SAM" id="Phobius"/>
    </source>
</evidence>
<dbReference type="InterPro" id="IPR012373">
    <property type="entry name" value="Ferrdict_sens_TM"/>
</dbReference>
<dbReference type="OrthoDB" id="1099963at2"/>
<reference evidence="4 5" key="1">
    <citation type="submission" date="2017-02" db="EMBL/GenBank/DDBJ databases">
        <authorList>
            <person name="Peterson S.W."/>
        </authorList>
    </citation>
    <scope>NUCLEOTIDE SEQUENCE [LARGE SCALE GENOMIC DNA]</scope>
    <source>
        <strain evidence="4 5">DSM 22899</strain>
    </source>
</reference>
<feature type="transmembrane region" description="Helical" evidence="1">
    <location>
        <begin position="74"/>
        <end position="95"/>
    </location>
</feature>
<name>A0A1T5AG74_9SPHI</name>
<dbReference type="PANTHER" id="PTHR30273:SF2">
    <property type="entry name" value="PROTEIN FECR"/>
    <property type="match status" value="1"/>
</dbReference>
<keyword evidence="1" id="KW-1133">Transmembrane helix</keyword>
<dbReference type="Gene3D" id="2.60.120.1440">
    <property type="match status" value="1"/>
</dbReference>
<dbReference type="EMBL" id="FUYS01000002">
    <property type="protein sequence ID" value="SKB33747.1"/>
    <property type="molecule type" value="Genomic_DNA"/>
</dbReference>
<dbReference type="AlphaFoldDB" id="A0A1T5AG74"/>
<evidence type="ECO:0000313" key="4">
    <source>
        <dbReference type="EMBL" id="SKB33747.1"/>
    </source>
</evidence>
<evidence type="ECO:0000259" key="3">
    <source>
        <dbReference type="Pfam" id="PF16344"/>
    </source>
</evidence>
<evidence type="ECO:0000313" key="5">
    <source>
        <dbReference type="Proteomes" id="UP000190541"/>
    </source>
</evidence>